<protein>
    <submittedName>
        <fullName evidence="1">Uncharacterized protein</fullName>
    </submittedName>
</protein>
<reference evidence="1 2" key="1">
    <citation type="journal article" date="2019" name="Nat. Ecol. Evol.">
        <title>Megaphylogeny resolves global patterns of mushroom evolution.</title>
        <authorList>
            <person name="Varga T."/>
            <person name="Krizsan K."/>
            <person name="Foldi C."/>
            <person name="Dima B."/>
            <person name="Sanchez-Garcia M."/>
            <person name="Sanchez-Ramirez S."/>
            <person name="Szollosi G.J."/>
            <person name="Szarkandi J.G."/>
            <person name="Papp V."/>
            <person name="Albert L."/>
            <person name="Andreopoulos W."/>
            <person name="Angelini C."/>
            <person name="Antonin V."/>
            <person name="Barry K.W."/>
            <person name="Bougher N.L."/>
            <person name="Buchanan P."/>
            <person name="Buyck B."/>
            <person name="Bense V."/>
            <person name="Catcheside P."/>
            <person name="Chovatia M."/>
            <person name="Cooper J."/>
            <person name="Damon W."/>
            <person name="Desjardin D."/>
            <person name="Finy P."/>
            <person name="Geml J."/>
            <person name="Haridas S."/>
            <person name="Hughes K."/>
            <person name="Justo A."/>
            <person name="Karasinski D."/>
            <person name="Kautmanova I."/>
            <person name="Kiss B."/>
            <person name="Kocsube S."/>
            <person name="Kotiranta H."/>
            <person name="LaButti K.M."/>
            <person name="Lechner B.E."/>
            <person name="Liimatainen K."/>
            <person name="Lipzen A."/>
            <person name="Lukacs Z."/>
            <person name="Mihaltcheva S."/>
            <person name="Morgado L.N."/>
            <person name="Niskanen T."/>
            <person name="Noordeloos M.E."/>
            <person name="Ohm R.A."/>
            <person name="Ortiz-Santana B."/>
            <person name="Ovrebo C."/>
            <person name="Racz N."/>
            <person name="Riley R."/>
            <person name="Savchenko A."/>
            <person name="Shiryaev A."/>
            <person name="Soop K."/>
            <person name="Spirin V."/>
            <person name="Szebenyi C."/>
            <person name="Tomsovsky M."/>
            <person name="Tulloss R.E."/>
            <person name="Uehling J."/>
            <person name="Grigoriev I.V."/>
            <person name="Vagvolgyi C."/>
            <person name="Papp T."/>
            <person name="Martin F.M."/>
            <person name="Miettinen O."/>
            <person name="Hibbett D.S."/>
            <person name="Nagy L.G."/>
        </authorList>
    </citation>
    <scope>NUCLEOTIDE SEQUENCE [LARGE SCALE GENOMIC DNA]</scope>
    <source>
        <strain evidence="1 2">NL-1719</strain>
    </source>
</reference>
<proteinExistence type="predicted"/>
<organism evidence="1 2">
    <name type="scientific">Pluteus cervinus</name>
    <dbReference type="NCBI Taxonomy" id="181527"/>
    <lineage>
        <taxon>Eukaryota</taxon>
        <taxon>Fungi</taxon>
        <taxon>Dikarya</taxon>
        <taxon>Basidiomycota</taxon>
        <taxon>Agaricomycotina</taxon>
        <taxon>Agaricomycetes</taxon>
        <taxon>Agaricomycetidae</taxon>
        <taxon>Agaricales</taxon>
        <taxon>Pluteineae</taxon>
        <taxon>Pluteaceae</taxon>
        <taxon>Pluteus</taxon>
    </lineage>
</organism>
<evidence type="ECO:0000313" key="1">
    <source>
        <dbReference type="EMBL" id="TFK73745.1"/>
    </source>
</evidence>
<name>A0ACD3B7F6_9AGAR</name>
<gene>
    <name evidence="1" type="ORF">BDN72DRAFT_151690</name>
</gene>
<dbReference type="EMBL" id="ML208273">
    <property type="protein sequence ID" value="TFK73745.1"/>
    <property type="molecule type" value="Genomic_DNA"/>
</dbReference>
<sequence length="555" mass="61211">MSHPSVLIVGAGSAGLVLALSLLKHGIPVRIIEKDASYRPGQRGVAVQPRSLEIHGLLGTLDDFQAQGKESTPMTFYGPDGKTVVRIFEMAIRKDPTPSYPIPNAIILGQVDQETIFRSHIENLGCNVELSTELTSYSQTEDGVVAHIVKHVDGKKVEETIKYDYLVGADGGHSTVRKHLGVTFLGETRLAENMTIGDVYVEADESQLDRKAWHIWGDPTSKMMSLRPASRDPNVFTIVALGVGYDHARVASSREAFVEEFYEVSGRRDIKFGKMLWLNTWRANIRMVDRFSAGRVFLVGDAAHCHSPTGGQGANSSIQDSFNLAWKLALVIQGHAKPSLLDSFGEERLPIITEMLNRTTRLLDSAFEGFKNVPKDPEQSPWRRGGDLRQLGINYRKSPIVVEDGSGPAVTEYQAYQASADIHAGDRAPDAPDLALLRGATGPEVETRLYKLFGTTYHTALIFFSAEEDLPNFVAPFTLNKALFKTVLVLPESLSWAKYPEAIDVVVHDQCGHAFKGYEVDKSRTTVVIVRPDAYIGAIVHNVEGIQKYLERVLG</sequence>
<accession>A0ACD3B7F6</accession>
<keyword evidence="2" id="KW-1185">Reference proteome</keyword>
<evidence type="ECO:0000313" key="2">
    <source>
        <dbReference type="Proteomes" id="UP000308600"/>
    </source>
</evidence>
<dbReference type="Proteomes" id="UP000308600">
    <property type="component" value="Unassembled WGS sequence"/>
</dbReference>